<gene>
    <name evidence="1" type="ORF">ASPZODRAFT_132942</name>
</gene>
<keyword evidence="2" id="KW-1185">Reference proteome</keyword>
<evidence type="ECO:0000313" key="1">
    <source>
        <dbReference type="EMBL" id="OJJ46786.1"/>
    </source>
</evidence>
<organism evidence="1 2">
    <name type="scientific">Penicilliopsis zonata CBS 506.65</name>
    <dbReference type="NCBI Taxonomy" id="1073090"/>
    <lineage>
        <taxon>Eukaryota</taxon>
        <taxon>Fungi</taxon>
        <taxon>Dikarya</taxon>
        <taxon>Ascomycota</taxon>
        <taxon>Pezizomycotina</taxon>
        <taxon>Eurotiomycetes</taxon>
        <taxon>Eurotiomycetidae</taxon>
        <taxon>Eurotiales</taxon>
        <taxon>Aspergillaceae</taxon>
        <taxon>Penicilliopsis</taxon>
    </lineage>
</organism>
<reference evidence="2" key="1">
    <citation type="journal article" date="2017" name="Genome Biol.">
        <title>Comparative genomics reveals high biological diversity and specific adaptations in the industrially and medically important fungal genus Aspergillus.</title>
        <authorList>
            <person name="de Vries R.P."/>
            <person name="Riley R."/>
            <person name="Wiebenga A."/>
            <person name="Aguilar-Osorio G."/>
            <person name="Amillis S."/>
            <person name="Uchima C.A."/>
            <person name="Anderluh G."/>
            <person name="Asadollahi M."/>
            <person name="Askin M."/>
            <person name="Barry K."/>
            <person name="Battaglia E."/>
            <person name="Bayram O."/>
            <person name="Benocci T."/>
            <person name="Braus-Stromeyer S.A."/>
            <person name="Caldana C."/>
            <person name="Canovas D."/>
            <person name="Cerqueira G.C."/>
            <person name="Chen F."/>
            <person name="Chen W."/>
            <person name="Choi C."/>
            <person name="Clum A."/>
            <person name="Dos Santos R.A."/>
            <person name="Damasio A.R."/>
            <person name="Diallinas G."/>
            <person name="Emri T."/>
            <person name="Fekete E."/>
            <person name="Flipphi M."/>
            <person name="Freyberg S."/>
            <person name="Gallo A."/>
            <person name="Gournas C."/>
            <person name="Habgood R."/>
            <person name="Hainaut M."/>
            <person name="Harispe M.L."/>
            <person name="Henrissat B."/>
            <person name="Hilden K.S."/>
            <person name="Hope R."/>
            <person name="Hossain A."/>
            <person name="Karabika E."/>
            <person name="Karaffa L."/>
            <person name="Karanyi Z."/>
            <person name="Krasevec N."/>
            <person name="Kuo A."/>
            <person name="Kusch H."/>
            <person name="LaButti K."/>
            <person name="Lagendijk E.L."/>
            <person name="Lapidus A."/>
            <person name="Levasseur A."/>
            <person name="Lindquist E."/>
            <person name="Lipzen A."/>
            <person name="Logrieco A.F."/>
            <person name="MacCabe A."/>
            <person name="Maekelae M.R."/>
            <person name="Malavazi I."/>
            <person name="Melin P."/>
            <person name="Meyer V."/>
            <person name="Mielnichuk N."/>
            <person name="Miskei M."/>
            <person name="Molnar A.P."/>
            <person name="Mule G."/>
            <person name="Ngan C.Y."/>
            <person name="Orejas M."/>
            <person name="Orosz E."/>
            <person name="Ouedraogo J.P."/>
            <person name="Overkamp K.M."/>
            <person name="Park H.-S."/>
            <person name="Perrone G."/>
            <person name="Piumi F."/>
            <person name="Punt P.J."/>
            <person name="Ram A.F."/>
            <person name="Ramon A."/>
            <person name="Rauscher S."/>
            <person name="Record E."/>
            <person name="Riano-Pachon D.M."/>
            <person name="Robert V."/>
            <person name="Roehrig J."/>
            <person name="Ruller R."/>
            <person name="Salamov A."/>
            <person name="Salih N.S."/>
            <person name="Samson R.A."/>
            <person name="Sandor E."/>
            <person name="Sanguinetti M."/>
            <person name="Schuetze T."/>
            <person name="Sepcic K."/>
            <person name="Shelest E."/>
            <person name="Sherlock G."/>
            <person name="Sophianopoulou V."/>
            <person name="Squina F.M."/>
            <person name="Sun H."/>
            <person name="Susca A."/>
            <person name="Todd R.B."/>
            <person name="Tsang A."/>
            <person name="Unkles S.E."/>
            <person name="van de Wiele N."/>
            <person name="van Rossen-Uffink D."/>
            <person name="Oliveira J.V."/>
            <person name="Vesth T.C."/>
            <person name="Visser J."/>
            <person name="Yu J.-H."/>
            <person name="Zhou M."/>
            <person name="Andersen M.R."/>
            <person name="Archer D.B."/>
            <person name="Baker S.E."/>
            <person name="Benoit I."/>
            <person name="Brakhage A.A."/>
            <person name="Braus G.H."/>
            <person name="Fischer R."/>
            <person name="Frisvad J.C."/>
            <person name="Goldman G.H."/>
            <person name="Houbraken J."/>
            <person name="Oakley B."/>
            <person name="Pocsi I."/>
            <person name="Scazzocchio C."/>
            <person name="Seiboth B."/>
            <person name="vanKuyk P.A."/>
            <person name="Wortman J."/>
            <person name="Dyer P.S."/>
            <person name="Grigoriev I.V."/>
        </authorList>
    </citation>
    <scope>NUCLEOTIDE SEQUENCE [LARGE SCALE GENOMIC DNA]</scope>
    <source>
        <strain evidence="2">CBS 506.65</strain>
    </source>
</reference>
<dbReference type="GeneID" id="34609617"/>
<name>A0A1L9SI56_9EURO</name>
<dbReference type="OrthoDB" id="63935at2759"/>
<dbReference type="AlphaFoldDB" id="A0A1L9SI56"/>
<dbReference type="Gene3D" id="3.40.50.720">
    <property type="entry name" value="NAD(P)-binding Rossmann-like Domain"/>
    <property type="match status" value="1"/>
</dbReference>
<sequence>MVFDNPLKPTLDNPTICQDAMRIILASARAVQKAQLLDVADGVSNPKPRLVTLSTTGISSTRDLPCLMKPMYHWMLKVPHDDKHVMETLIKGEMAKPLADRGIDNFVIVRPSLLTDGKGDGLHKIKAGTAENPAVGYVICRNDVGAWLFENLVRGFYGETYVGQIVTITA</sequence>
<proteinExistence type="predicted"/>
<accession>A0A1L9SI56</accession>
<evidence type="ECO:0008006" key="3">
    <source>
        <dbReference type="Google" id="ProtNLM"/>
    </source>
</evidence>
<dbReference type="EMBL" id="KV878342">
    <property type="protein sequence ID" value="OJJ46786.1"/>
    <property type="molecule type" value="Genomic_DNA"/>
</dbReference>
<dbReference type="VEuPathDB" id="FungiDB:ASPZODRAFT_132942"/>
<dbReference type="Proteomes" id="UP000184188">
    <property type="component" value="Unassembled WGS sequence"/>
</dbReference>
<dbReference type="STRING" id="1073090.A0A1L9SI56"/>
<evidence type="ECO:0000313" key="2">
    <source>
        <dbReference type="Proteomes" id="UP000184188"/>
    </source>
</evidence>
<protein>
    <recommendedName>
        <fullName evidence="3">NAD(P)-binding domain-containing protein</fullName>
    </recommendedName>
</protein>
<dbReference type="RefSeq" id="XP_022581296.1">
    <property type="nucleotide sequence ID" value="XM_022723152.1"/>
</dbReference>